<feature type="transmembrane region" description="Helical" evidence="13">
    <location>
        <begin position="428"/>
        <end position="449"/>
    </location>
</feature>
<keyword evidence="5 13" id="KW-1003">Cell membrane</keyword>
<feature type="domain" description="Membrane insertase YidC N-terminal" evidence="15">
    <location>
        <begin position="87"/>
        <end position="343"/>
    </location>
</feature>
<evidence type="ECO:0000259" key="14">
    <source>
        <dbReference type="Pfam" id="PF02096"/>
    </source>
</evidence>
<keyword evidence="4 13" id="KW-0813">Transport</keyword>
<dbReference type="AlphaFoldDB" id="A0A4R6T0W0"/>
<evidence type="ECO:0000256" key="4">
    <source>
        <dbReference type="ARBA" id="ARBA00022448"/>
    </source>
</evidence>
<dbReference type="InterPro" id="IPR019998">
    <property type="entry name" value="Membr_insert_YidC"/>
</dbReference>
<dbReference type="GO" id="GO:0015031">
    <property type="term" value="P:protein transport"/>
    <property type="evidence" value="ECO:0007669"/>
    <property type="project" value="UniProtKB-KW"/>
</dbReference>
<keyword evidence="17" id="KW-1185">Reference proteome</keyword>
<evidence type="ECO:0000256" key="11">
    <source>
        <dbReference type="ARBA" id="ARBA00033245"/>
    </source>
</evidence>
<evidence type="ECO:0000313" key="16">
    <source>
        <dbReference type="EMBL" id="TDQ11110.1"/>
    </source>
</evidence>
<gene>
    <name evidence="13" type="primary">yidC</name>
    <name evidence="16" type="ORF">ATK78_0225</name>
</gene>
<dbReference type="HAMAP" id="MF_01810">
    <property type="entry name" value="YidC_type1"/>
    <property type="match status" value="1"/>
</dbReference>
<comment type="subunit">
    <text evidence="13">Interacts with the Sec translocase complex via SecD. Specifically interacts with transmembrane segments of nascent integral membrane proteins during membrane integration.</text>
</comment>
<evidence type="ECO:0000256" key="8">
    <source>
        <dbReference type="ARBA" id="ARBA00022989"/>
    </source>
</evidence>
<dbReference type="InterPro" id="IPR028055">
    <property type="entry name" value="YidC/Oxa/ALB_C"/>
</dbReference>
<dbReference type="InterPro" id="IPR001708">
    <property type="entry name" value="YidC/ALB3/OXA1/COX18"/>
</dbReference>
<evidence type="ECO:0000256" key="6">
    <source>
        <dbReference type="ARBA" id="ARBA00022692"/>
    </source>
</evidence>
<accession>A0A4R6T0W0</accession>
<dbReference type="RefSeq" id="WP_133574214.1">
    <property type="nucleotide sequence ID" value="NZ_SNYC01000003.1"/>
</dbReference>
<dbReference type="NCBIfam" id="TIGR03592">
    <property type="entry name" value="yidC_oxa1_cterm"/>
    <property type="match status" value="1"/>
</dbReference>
<sequence>MDRNTFTGLFLIMIVLAGSVYFFRPSESEMKKENERIAADSAKKANTNKTITPVAKAAAVTPAIDSAVLKGPFGGNISGTEQTTILENENLLLTFTNKGGRILSVQVKGQKTYDGKPVILFNGNQNKFGLNLNIGGKIVSTNDLYFTAAKTGTAVSMRANYAADKYIEYVYDLKGKSNNVGLNINLNGLNQVVQGNTISLNWEATLLEQEKSAKKEMEHSAPYYKYINENPDHLNVAKDEKEDLVKGKIEWFSFKQHFFSAVLIPKVPFEKGNLEVKVSTAPGQVKWYGANMIMPFNQLAAQNYSMDFYFGTNKFSTLKAQGYDLEKQVDMGYWPLKYINRFIVLPVFNFLEGFGWNYGLIILVLTIMLKLAMSPLTYKSYISMAKMRILKPEMDVIKAKVGDDNPTLLQQEYLKLYKQVGVNPMGGCLPMLLQLPFVMAFFFFFPNLFELRGESFLWMKDLSTYDDFIKFGVDIPFLGNHLSLMCILMTVSTLIYTYFNNQISGATGQMKYIGYIMPIVFLGVLNSYPSGLNYYYFLANMLTFAQQFLIKSMVDDEKIHRTLQENKTKPVEQKKKSKFQTRLDDYMRQQQQVKTQEKKKK</sequence>
<keyword evidence="8 13" id="KW-1133">Transmembrane helix</keyword>
<comment type="subcellular location">
    <subcellularLocation>
        <location evidence="1">Cell inner membrane</location>
        <topology evidence="1">Multi-pass membrane protein</topology>
    </subcellularLocation>
    <subcellularLocation>
        <location evidence="13">Cell membrane</location>
        <topology evidence="13">Multi-pass membrane protein</topology>
    </subcellularLocation>
</comment>
<dbReference type="GO" id="GO:0005886">
    <property type="term" value="C:plasma membrane"/>
    <property type="evidence" value="ECO:0007669"/>
    <property type="project" value="UniProtKB-SubCell"/>
</dbReference>
<dbReference type="NCBIfam" id="NF002356">
    <property type="entry name" value="PRK01318.2-3"/>
    <property type="match status" value="1"/>
</dbReference>
<keyword evidence="9 13" id="KW-0472">Membrane</keyword>
<keyword evidence="10 13" id="KW-0143">Chaperone</keyword>
<protein>
    <recommendedName>
        <fullName evidence="3 13">Membrane protein insertase YidC</fullName>
    </recommendedName>
    <alternativeName>
        <fullName evidence="12 13">Foldase YidC</fullName>
    </alternativeName>
    <alternativeName>
        <fullName evidence="11 13">Membrane integrase YidC</fullName>
    </alternativeName>
    <alternativeName>
        <fullName evidence="13">Membrane protein YidC</fullName>
    </alternativeName>
</protein>
<dbReference type="Pfam" id="PF02096">
    <property type="entry name" value="60KD_IMP"/>
    <property type="match status" value="1"/>
</dbReference>
<proteinExistence type="inferred from homology"/>
<dbReference type="OrthoDB" id="9780552at2"/>
<evidence type="ECO:0000256" key="1">
    <source>
        <dbReference type="ARBA" id="ARBA00004429"/>
    </source>
</evidence>
<reference evidence="16 17" key="1">
    <citation type="submission" date="2019-03" db="EMBL/GenBank/DDBJ databases">
        <title>Genomic Encyclopedia of Archaeal and Bacterial Type Strains, Phase II (KMG-II): from individual species to whole genera.</title>
        <authorList>
            <person name="Goeker M."/>
        </authorList>
    </citation>
    <scope>NUCLEOTIDE SEQUENCE [LARGE SCALE GENOMIC DNA]</scope>
    <source>
        <strain evidence="16 17">DSM 19035</strain>
    </source>
</reference>
<evidence type="ECO:0000256" key="2">
    <source>
        <dbReference type="ARBA" id="ARBA00010527"/>
    </source>
</evidence>
<feature type="transmembrane region" description="Helical" evidence="13">
    <location>
        <begin position="512"/>
        <end position="528"/>
    </location>
</feature>
<name>A0A4R6T0W0_9SPHI</name>
<dbReference type="Gene3D" id="2.70.98.90">
    <property type="match status" value="1"/>
</dbReference>
<comment type="function">
    <text evidence="13">Required for the insertion and/or proper folding and/or complex formation of integral membrane proteins into the membrane. Involved in integration of membrane proteins that insert both dependently and independently of the Sec translocase complex, as well as at least some lipoproteins. Aids folding of multispanning membrane proteins.</text>
</comment>
<evidence type="ECO:0000259" key="15">
    <source>
        <dbReference type="Pfam" id="PF14849"/>
    </source>
</evidence>
<dbReference type="InterPro" id="IPR038221">
    <property type="entry name" value="YidC_periplasmic_sf"/>
</dbReference>
<dbReference type="InterPro" id="IPR047196">
    <property type="entry name" value="YidC_ALB_C"/>
</dbReference>
<dbReference type="PANTHER" id="PTHR12428">
    <property type="entry name" value="OXA1"/>
    <property type="match status" value="1"/>
</dbReference>
<dbReference type="NCBIfam" id="TIGR03593">
    <property type="entry name" value="yidC_nterm"/>
    <property type="match status" value="1"/>
</dbReference>
<feature type="transmembrane region" description="Helical" evidence="13">
    <location>
        <begin position="6"/>
        <end position="23"/>
    </location>
</feature>
<dbReference type="GO" id="GO:0032977">
    <property type="term" value="F:membrane insertase activity"/>
    <property type="evidence" value="ECO:0007669"/>
    <property type="project" value="InterPro"/>
</dbReference>
<evidence type="ECO:0000256" key="12">
    <source>
        <dbReference type="ARBA" id="ARBA00033342"/>
    </source>
</evidence>
<dbReference type="InterPro" id="IPR028053">
    <property type="entry name" value="Membr_insert_YidC_N"/>
</dbReference>
<dbReference type="PRINTS" id="PR00701">
    <property type="entry name" value="60KDINNERMP"/>
</dbReference>
<dbReference type="EMBL" id="SNYC01000003">
    <property type="protein sequence ID" value="TDQ11110.1"/>
    <property type="molecule type" value="Genomic_DNA"/>
</dbReference>
<keyword evidence="7 13" id="KW-0653">Protein transport</keyword>
<evidence type="ECO:0000256" key="5">
    <source>
        <dbReference type="ARBA" id="ARBA00022475"/>
    </source>
</evidence>
<dbReference type="GO" id="GO:0051205">
    <property type="term" value="P:protein insertion into membrane"/>
    <property type="evidence" value="ECO:0007669"/>
    <property type="project" value="TreeGrafter"/>
</dbReference>
<evidence type="ECO:0000313" key="17">
    <source>
        <dbReference type="Proteomes" id="UP000295620"/>
    </source>
</evidence>
<feature type="domain" description="Membrane insertase YidC/Oxa/ALB C-terminal" evidence="14">
    <location>
        <begin position="358"/>
        <end position="551"/>
    </location>
</feature>
<comment type="similarity">
    <text evidence="2 13">Belongs to the OXA1/ALB3/YidC family. Type 1 subfamily.</text>
</comment>
<comment type="caution">
    <text evidence="16">The sequence shown here is derived from an EMBL/GenBank/DDBJ whole genome shotgun (WGS) entry which is preliminary data.</text>
</comment>
<dbReference type="CDD" id="cd19961">
    <property type="entry name" value="EcYidC-like_peri"/>
    <property type="match status" value="1"/>
</dbReference>
<feature type="transmembrane region" description="Helical" evidence="13">
    <location>
        <begin position="482"/>
        <end position="500"/>
    </location>
</feature>
<dbReference type="PANTHER" id="PTHR12428:SF65">
    <property type="entry name" value="CYTOCHROME C OXIDASE ASSEMBLY PROTEIN COX18, MITOCHONDRIAL"/>
    <property type="match status" value="1"/>
</dbReference>
<dbReference type="Proteomes" id="UP000295620">
    <property type="component" value="Unassembled WGS sequence"/>
</dbReference>
<evidence type="ECO:0000256" key="13">
    <source>
        <dbReference type="HAMAP-Rule" id="MF_01810"/>
    </source>
</evidence>
<organism evidence="16 17">
    <name type="scientific">Pedobacter metabolipauper</name>
    <dbReference type="NCBI Taxonomy" id="425513"/>
    <lineage>
        <taxon>Bacteria</taxon>
        <taxon>Pseudomonadati</taxon>
        <taxon>Bacteroidota</taxon>
        <taxon>Sphingobacteriia</taxon>
        <taxon>Sphingobacteriales</taxon>
        <taxon>Sphingobacteriaceae</taxon>
        <taxon>Pedobacter</taxon>
    </lineage>
</organism>
<evidence type="ECO:0000256" key="7">
    <source>
        <dbReference type="ARBA" id="ARBA00022927"/>
    </source>
</evidence>
<evidence type="ECO:0000256" key="10">
    <source>
        <dbReference type="ARBA" id="ARBA00023186"/>
    </source>
</evidence>
<evidence type="ECO:0000256" key="9">
    <source>
        <dbReference type="ARBA" id="ARBA00023136"/>
    </source>
</evidence>
<dbReference type="CDD" id="cd20070">
    <property type="entry name" value="5TM_YidC_Alb3"/>
    <property type="match status" value="1"/>
</dbReference>
<keyword evidence="6 13" id="KW-0812">Transmembrane</keyword>
<dbReference type="Pfam" id="PF14849">
    <property type="entry name" value="YidC_periplas"/>
    <property type="match status" value="1"/>
</dbReference>
<evidence type="ECO:0000256" key="3">
    <source>
        <dbReference type="ARBA" id="ARBA00015325"/>
    </source>
</evidence>